<sequence>MSRLHEANQASISGSDGGEGVGASGTKAEAAKIRAAITSIDPVKDFSRIGSMPCARGSLLMGMATAAGVAGISLVAGRGLRRGLNWGVGSFCFVSIASWETCRRNIKAEQHRMRTVIESYKRSSRANQPSLTSIATNDPNSPHQPQPTSSS</sequence>
<reference evidence="12" key="1">
    <citation type="journal article" date="2013" name="Genome Announc.">
        <title>Genome sequence of the basidiomycetous yeast Pseudozyma antarctica T-34, a producer of the glycolipid biosurfactants mannosylerythritol lipids.</title>
        <authorList>
            <person name="Morita T."/>
            <person name="Koike H."/>
            <person name="Koyama Y."/>
            <person name="Hagiwara H."/>
            <person name="Ito E."/>
            <person name="Fukuoka T."/>
            <person name="Imura T."/>
            <person name="Machida M."/>
            <person name="Kitamoto D."/>
        </authorList>
    </citation>
    <scope>NUCLEOTIDE SEQUENCE [LARGE SCALE GENOMIC DNA]</scope>
    <source>
        <strain evidence="12">T-34</strain>
    </source>
</reference>
<feature type="region of interest" description="Disordered" evidence="9">
    <location>
        <begin position="1"/>
        <end position="24"/>
    </location>
</feature>
<comment type="similarity">
    <text evidence="2">Belongs to the COX20 family.</text>
</comment>
<feature type="compositionally biased region" description="Polar residues" evidence="9">
    <location>
        <begin position="125"/>
        <end position="151"/>
    </location>
</feature>
<dbReference type="InterPro" id="IPR022533">
    <property type="entry name" value="Cox20"/>
</dbReference>
<keyword evidence="6 10" id="KW-1133">Transmembrane helix</keyword>
<feature type="transmembrane region" description="Helical" evidence="10">
    <location>
        <begin position="58"/>
        <end position="77"/>
    </location>
</feature>
<dbReference type="PANTHER" id="PTHR31586">
    <property type="entry name" value="CYTOCHROME C OXIDASE PROTEIN 20"/>
    <property type="match status" value="1"/>
</dbReference>
<dbReference type="GO" id="GO:0005743">
    <property type="term" value="C:mitochondrial inner membrane"/>
    <property type="evidence" value="ECO:0007669"/>
    <property type="project" value="UniProtKB-SubCell"/>
</dbReference>
<evidence type="ECO:0000256" key="5">
    <source>
        <dbReference type="ARBA" id="ARBA00022792"/>
    </source>
</evidence>
<keyword evidence="5" id="KW-0999">Mitochondrion inner membrane</keyword>
<keyword evidence="8 10" id="KW-0472">Membrane</keyword>
<dbReference type="EMBL" id="DF196775">
    <property type="protein sequence ID" value="GAC73273.1"/>
    <property type="molecule type" value="Genomic_DNA"/>
</dbReference>
<protein>
    <recommendedName>
        <fullName evidence="3">Cytochrome c oxidase assembly protein COX20, mitochondrial</fullName>
    </recommendedName>
</protein>
<dbReference type="Pfam" id="PF12597">
    <property type="entry name" value="Cox20"/>
    <property type="match status" value="1"/>
</dbReference>
<name>M9MC66_PSEA3</name>
<feature type="region of interest" description="Disordered" evidence="9">
    <location>
        <begin position="120"/>
        <end position="151"/>
    </location>
</feature>
<evidence type="ECO:0000256" key="8">
    <source>
        <dbReference type="ARBA" id="ARBA00023136"/>
    </source>
</evidence>
<dbReference type="Proteomes" id="UP000011976">
    <property type="component" value="Unassembled WGS sequence"/>
</dbReference>
<dbReference type="AlphaFoldDB" id="M9MC66"/>
<evidence type="ECO:0000313" key="12">
    <source>
        <dbReference type="Proteomes" id="UP000011976"/>
    </source>
</evidence>
<evidence type="ECO:0000256" key="4">
    <source>
        <dbReference type="ARBA" id="ARBA00022692"/>
    </source>
</evidence>
<organism evidence="11 12">
    <name type="scientific">Pseudozyma antarctica (strain T-34)</name>
    <name type="common">Yeast</name>
    <name type="synonym">Candida antarctica</name>
    <dbReference type="NCBI Taxonomy" id="1151754"/>
    <lineage>
        <taxon>Eukaryota</taxon>
        <taxon>Fungi</taxon>
        <taxon>Dikarya</taxon>
        <taxon>Basidiomycota</taxon>
        <taxon>Ustilaginomycotina</taxon>
        <taxon>Ustilaginomycetes</taxon>
        <taxon>Ustilaginales</taxon>
        <taxon>Ustilaginaceae</taxon>
        <taxon>Moesziomyces</taxon>
    </lineage>
</organism>
<evidence type="ECO:0000256" key="6">
    <source>
        <dbReference type="ARBA" id="ARBA00022989"/>
    </source>
</evidence>
<evidence type="ECO:0000256" key="10">
    <source>
        <dbReference type="SAM" id="Phobius"/>
    </source>
</evidence>
<evidence type="ECO:0000256" key="7">
    <source>
        <dbReference type="ARBA" id="ARBA00023128"/>
    </source>
</evidence>
<evidence type="ECO:0000256" key="3">
    <source>
        <dbReference type="ARBA" id="ARBA00017689"/>
    </source>
</evidence>
<dbReference type="PANTHER" id="PTHR31586:SF1">
    <property type="entry name" value="CYTOCHROME C OXIDASE ASSEMBLY PROTEIN COX20, MITOCHONDRIAL"/>
    <property type="match status" value="1"/>
</dbReference>
<dbReference type="OrthoDB" id="14603at2759"/>
<dbReference type="GO" id="GO:0033617">
    <property type="term" value="P:mitochondrial respiratory chain complex IV assembly"/>
    <property type="evidence" value="ECO:0007669"/>
    <property type="project" value="InterPro"/>
</dbReference>
<keyword evidence="7" id="KW-0496">Mitochondrion</keyword>
<keyword evidence="4 10" id="KW-0812">Transmembrane</keyword>
<evidence type="ECO:0000313" key="11">
    <source>
        <dbReference type="EMBL" id="GAC73273.1"/>
    </source>
</evidence>
<proteinExistence type="inferred from homology"/>
<evidence type="ECO:0000256" key="1">
    <source>
        <dbReference type="ARBA" id="ARBA00004273"/>
    </source>
</evidence>
<evidence type="ECO:0000256" key="2">
    <source>
        <dbReference type="ARBA" id="ARBA00009575"/>
    </source>
</evidence>
<gene>
    <name evidence="11" type="ORF">PANT_9c00033</name>
</gene>
<comment type="subcellular location">
    <subcellularLocation>
        <location evidence="1">Mitochondrion inner membrane</location>
    </subcellularLocation>
</comment>
<evidence type="ECO:0000256" key="9">
    <source>
        <dbReference type="SAM" id="MobiDB-lite"/>
    </source>
</evidence>
<accession>M9MC66</accession>